<feature type="domain" description="TOG" evidence="16">
    <location>
        <begin position="1223"/>
        <end position="1461"/>
    </location>
</feature>
<feature type="compositionally biased region" description="Acidic residues" evidence="15">
    <location>
        <begin position="822"/>
        <end position="835"/>
    </location>
</feature>
<dbReference type="FunFam" id="1.25.10.10:FF:000063">
    <property type="entry name" value="Putative cytoskeleton-associated protein 5"/>
    <property type="match status" value="1"/>
</dbReference>
<feature type="compositionally biased region" description="Low complexity" evidence="15">
    <location>
        <begin position="1096"/>
        <end position="1113"/>
    </location>
</feature>
<keyword evidence="5" id="KW-0963">Cytoplasm</keyword>
<feature type="domain" description="TOG" evidence="16">
    <location>
        <begin position="578"/>
        <end position="810"/>
    </location>
</feature>
<evidence type="ECO:0000256" key="1">
    <source>
        <dbReference type="ARBA" id="ARBA00004300"/>
    </source>
</evidence>
<dbReference type="InterPro" id="IPR048491">
    <property type="entry name" value="XMAP215_CLASP_TOG"/>
</dbReference>
<feature type="compositionally biased region" description="Gly residues" evidence="15">
    <location>
        <begin position="836"/>
        <end position="846"/>
    </location>
</feature>
<feature type="domain" description="TOG" evidence="16">
    <location>
        <begin position="1"/>
        <end position="227"/>
    </location>
</feature>
<dbReference type="Pfam" id="PF21041">
    <property type="entry name" value="XMAP215_CLASP_TOG"/>
    <property type="match status" value="5"/>
</dbReference>
<dbReference type="GO" id="GO:0061863">
    <property type="term" value="F:microtubule plus end polymerase"/>
    <property type="evidence" value="ECO:0007669"/>
    <property type="project" value="InterPro"/>
</dbReference>
<protein>
    <submittedName>
        <fullName evidence="17">Cytoskeleton-associated protein 5</fullName>
    </submittedName>
</protein>
<feature type="region of interest" description="Disordered" evidence="15">
    <location>
        <begin position="1453"/>
        <end position="1491"/>
    </location>
</feature>
<dbReference type="GO" id="GO:0000776">
    <property type="term" value="C:kinetochore"/>
    <property type="evidence" value="ECO:0007669"/>
    <property type="project" value="UniProtKB-KW"/>
</dbReference>
<feature type="region of interest" description="Disordered" evidence="15">
    <location>
        <begin position="498"/>
        <end position="574"/>
    </location>
</feature>
<reference evidence="17" key="1">
    <citation type="submission" date="2022-08" db="EMBL/GenBank/DDBJ databases">
        <title>Genome sequencing of akame (Lates japonicus).</title>
        <authorList>
            <person name="Hashiguchi Y."/>
            <person name="Takahashi H."/>
        </authorList>
    </citation>
    <scope>NUCLEOTIDE SEQUENCE</scope>
    <source>
        <strain evidence="17">Kochi</strain>
    </source>
</reference>
<evidence type="ECO:0000256" key="8">
    <source>
        <dbReference type="ARBA" id="ARBA00022776"/>
    </source>
</evidence>
<dbReference type="Proteomes" id="UP001279410">
    <property type="component" value="Unassembled WGS sequence"/>
</dbReference>
<dbReference type="GO" id="GO:0051010">
    <property type="term" value="F:microtubule plus-end binding"/>
    <property type="evidence" value="ECO:0007669"/>
    <property type="project" value="InterPro"/>
</dbReference>
<proteinExistence type="inferred from homology"/>
<keyword evidence="10" id="KW-0206">Cytoskeleton</keyword>
<organism evidence="17 18">
    <name type="scientific">Lates japonicus</name>
    <name type="common">Japanese lates</name>
    <dbReference type="NCBI Taxonomy" id="270547"/>
    <lineage>
        <taxon>Eukaryota</taxon>
        <taxon>Metazoa</taxon>
        <taxon>Chordata</taxon>
        <taxon>Craniata</taxon>
        <taxon>Vertebrata</taxon>
        <taxon>Euteleostomi</taxon>
        <taxon>Actinopterygii</taxon>
        <taxon>Neopterygii</taxon>
        <taxon>Teleostei</taxon>
        <taxon>Neoteleostei</taxon>
        <taxon>Acanthomorphata</taxon>
        <taxon>Carangaria</taxon>
        <taxon>Carangaria incertae sedis</taxon>
        <taxon>Centropomidae</taxon>
        <taxon>Lates</taxon>
    </lineage>
</organism>
<feature type="compositionally biased region" description="Pro residues" evidence="15">
    <location>
        <begin position="1134"/>
        <end position="1146"/>
    </location>
</feature>
<comment type="subcellular location">
    <subcellularLocation>
        <location evidence="2">Chromosome</location>
        <location evidence="2">Centromere</location>
        <location evidence="2">Kinetochore</location>
    </subcellularLocation>
    <subcellularLocation>
        <location evidence="1">Cytoplasm</location>
        <location evidence="1">Cytoskeleton</location>
        <location evidence="1">Microtubule organizing center</location>
        <location evidence="1">Centrosome</location>
    </subcellularLocation>
    <subcellularLocation>
        <location evidence="3">Cytoplasm</location>
        <location evidence="3">Cytoskeleton</location>
        <location evidence="3">Spindle pole</location>
    </subcellularLocation>
</comment>
<dbReference type="FunFam" id="1.25.10.10:FF:000050">
    <property type="entry name" value="Cytoskeleton-associated protein 5 isoform X1"/>
    <property type="match status" value="1"/>
</dbReference>
<comment type="similarity">
    <text evidence="13">Belongs to the TOG/XMAP215 family.</text>
</comment>
<evidence type="ECO:0000256" key="9">
    <source>
        <dbReference type="ARBA" id="ARBA00022838"/>
    </source>
</evidence>
<dbReference type="SUPFAM" id="SSF48371">
    <property type="entry name" value="ARM repeat"/>
    <property type="match status" value="2"/>
</dbReference>
<evidence type="ECO:0000256" key="6">
    <source>
        <dbReference type="ARBA" id="ARBA00022618"/>
    </source>
</evidence>
<feature type="compositionally biased region" description="Low complexity" evidence="15">
    <location>
        <begin position="1080"/>
        <end position="1089"/>
    </location>
</feature>
<dbReference type="SMART" id="SM01349">
    <property type="entry name" value="TOG"/>
    <property type="match status" value="5"/>
</dbReference>
<keyword evidence="9" id="KW-0995">Kinetochore</keyword>
<evidence type="ECO:0000313" key="17">
    <source>
        <dbReference type="EMBL" id="GLD67651.1"/>
    </source>
</evidence>
<evidence type="ECO:0000256" key="13">
    <source>
        <dbReference type="ARBA" id="ARBA00025722"/>
    </source>
</evidence>
<keyword evidence="11" id="KW-0131">Cell cycle</keyword>
<dbReference type="InterPro" id="IPR016024">
    <property type="entry name" value="ARM-type_fold"/>
</dbReference>
<comment type="caution">
    <text evidence="17">The sequence shown here is derived from an EMBL/GenBank/DDBJ whole genome shotgun (WGS) entry which is preliminary data.</text>
</comment>
<feature type="region of interest" description="Disordered" evidence="15">
    <location>
        <begin position="803"/>
        <end position="849"/>
    </location>
</feature>
<dbReference type="FunFam" id="1.25.10.10:FF:000068">
    <property type="entry name" value="cytoskeleton-associated protein 5 isoform X1"/>
    <property type="match status" value="1"/>
</dbReference>
<keyword evidence="18" id="KW-1185">Reference proteome</keyword>
<feature type="compositionally biased region" description="Low complexity" evidence="15">
    <location>
        <begin position="542"/>
        <end position="552"/>
    </location>
</feature>
<feature type="non-terminal residue" evidence="17">
    <location>
        <position position="1562"/>
    </location>
</feature>
<keyword evidence="4" id="KW-0158">Chromosome</keyword>
<dbReference type="InterPro" id="IPR021133">
    <property type="entry name" value="HEAT_type_2"/>
</dbReference>
<dbReference type="PANTHER" id="PTHR12609">
    <property type="entry name" value="MICROTUBULE ASSOCIATED PROTEIN XMAP215"/>
    <property type="match status" value="1"/>
</dbReference>
<sequence length="1562" mass="171727">MGDDSEWMKLPIDQKCEHKVWKARLNGYEEALKLFQRIEDEKSQEWGKYLGLIKKFVTDSNAVAQLKGLEAALAFIENAHVAGKTTGEVVSGVVTKVFNQPKARAKELGTDICLMYMEIEKAEVVQDELLKGLDNKNPKIVVACIETVRKALSEFGSKIVTLKPVVKVLPKQFESREKAVRDEAKLLAVEIYKWIRDALRPSLQNINSVQLKELEEEWVKLPLSPPKQTRFLRSQQDLKAKFEQQQAQGGAQSDEEDVAETVAVVDPYELLEAVEILSKMPKDFFEKIEAKKWQERKEALEAVEALTKNPKLENGDYGDLVRALKKVVGKDANVMLVSMAAKCLAGLATGLRKKFGTYAGQVVPTILEKFKEKKPQVVQALQEAIDAIFLTTTLQNLSEDILAVMDNKNPSIKQQASLFLARSFRHCTQATLPKSILKPFCAALIKQVNDSAPEVRDAAFEALGTAMKVVGEKAVNPFLADLDKLKLDKIKECADKVELPGGRKGAGGGSGGVGDKKSAAKAPPPAEALPKSSAPTKKTQTAAASKPSAGPAKKGKPPSAGGGKSKKMSDSKEITESELSVEVCEELAAGVLPASCLQQLDSANWKERLASMEEFQRAVETMDKAGMPCQALVRMLAKKPGWKETNFQVMQMKLHIVALIAQRGTFSKTSASVVLDGLVDKVGDIKCGGNAKEGLTAIGEACSLPWTAEQVVSMAFAQKNPKNQAETLNWLANAMKEFGFAGINVKGFINNVKTALGATNPAIRTAAITLLGVMYLYMGAPLRMFFEDEKPALLAQIDAEFEKMQGQSPPPPIRFTKKAAAEEEGDDGEEQEEDGGGGGGGGGGGQDIMDLLPRTDISDKITSDLVSKIGDKNWKIRKEGLDEAAAIISDAKFITANIGELPLSLKGRLSDSNKILVQQTLTILQQLATAMGPGLKHHVKTLGIPVITVLGDSKPNVRTAAMTTLQAWVEQTGMKEWLEGEDLSEELKRENPFLRQEMLGWLAEKLPTLRTVPGDLMLCVPQLYVCLEDRNGDVRKKAQDALPTFMMHLGYDKMTKATGKLKPASKDQVMAMLEKARAVMPAKPAAPAKTGGGKGSAEPSRAASASRSQAASEDVVDSKPEVKKVRGGVTAKKPPSPPEEPVPPPPSKDKDSNGSKKLPSKGKAAAGSQQGAAAKKPPAKGLKDDEDKSGPIFILIPNAKEQRIKEEKQLKILKWNFITPRDEYVEQLKTQMSTCFAKWLQDELFHFDFQRHVKAIGVMIERLESESEATISCLDLILKWFTLRFFDTNTTVLMKVLEYLKLLFAMLNRENYHLTEYEANSFVPYLILKVGESKDVVRKDVRAILTMLCKVYPASKVFPFLMDGTKSKNSKQRAECLEELGCLIEGYGMNVCQPTPAKSLKEIAVHIGDRDTSVRNAALNTVVAVYNVCGDQVYKLIGNLSEKDMSMLEERIKRSAKKTPAAPAKQSVTEKSQREHTTNPNATFLRKPAQEDPNKLKIMYRTYRIQARQNTQHSESSHPSIPKEFQLDLDMIEMDQSRVCELPDLVQHKLDELLEPIMIPEP</sequence>
<keyword evidence="8" id="KW-0498">Mitosis</keyword>
<evidence type="ECO:0000256" key="3">
    <source>
        <dbReference type="ARBA" id="ARBA00004647"/>
    </source>
</evidence>
<dbReference type="InterPro" id="IPR045110">
    <property type="entry name" value="XMAP215"/>
</dbReference>
<keyword evidence="7" id="KW-0677">Repeat</keyword>
<gene>
    <name evidence="17" type="ORF">AKAME5_001898300</name>
</gene>
<evidence type="ECO:0000313" key="18">
    <source>
        <dbReference type="Proteomes" id="UP001279410"/>
    </source>
</evidence>
<evidence type="ECO:0000256" key="12">
    <source>
        <dbReference type="ARBA" id="ARBA00023328"/>
    </source>
</evidence>
<feature type="compositionally biased region" description="Low complexity" evidence="15">
    <location>
        <begin position="1155"/>
        <end position="1180"/>
    </location>
</feature>
<evidence type="ECO:0000256" key="2">
    <source>
        <dbReference type="ARBA" id="ARBA00004629"/>
    </source>
</evidence>
<dbReference type="GO" id="GO:0005813">
    <property type="term" value="C:centrosome"/>
    <property type="evidence" value="ECO:0007669"/>
    <property type="project" value="UniProtKB-SubCell"/>
</dbReference>
<dbReference type="GO" id="GO:0046785">
    <property type="term" value="P:microtubule polymerization"/>
    <property type="evidence" value="ECO:0007669"/>
    <property type="project" value="InterPro"/>
</dbReference>
<dbReference type="EMBL" id="BRZM01000115">
    <property type="protein sequence ID" value="GLD67651.1"/>
    <property type="molecule type" value="Genomic_DNA"/>
</dbReference>
<name>A0AAD3RGL7_LATJO</name>
<dbReference type="GO" id="GO:0000922">
    <property type="term" value="C:spindle pole"/>
    <property type="evidence" value="ECO:0007669"/>
    <property type="project" value="UniProtKB-SubCell"/>
</dbReference>
<feature type="domain" description="TOG" evidence="16">
    <location>
        <begin position="850"/>
        <end position="1082"/>
    </location>
</feature>
<keyword evidence="12" id="KW-0137">Centromere</keyword>
<evidence type="ECO:0000256" key="5">
    <source>
        <dbReference type="ARBA" id="ARBA00022490"/>
    </source>
</evidence>
<keyword evidence="6" id="KW-0132">Cell division</keyword>
<dbReference type="GO" id="GO:0051301">
    <property type="term" value="P:cell division"/>
    <property type="evidence" value="ECO:0007669"/>
    <property type="project" value="UniProtKB-KW"/>
</dbReference>
<accession>A0AAD3RGL7</accession>
<evidence type="ECO:0000256" key="10">
    <source>
        <dbReference type="ARBA" id="ARBA00023212"/>
    </source>
</evidence>
<feature type="region of interest" description="Disordered" evidence="15">
    <location>
        <begin position="1080"/>
        <end position="1187"/>
    </location>
</feature>
<evidence type="ECO:0000256" key="14">
    <source>
        <dbReference type="PROSITE-ProRule" id="PRU00103"/>
    </source>
</evidence>
<dbReference type="FunFam" id="1.25.10.10:FF:000052">
    <property type="entry name" value="Cytoskeleton associated protein 5"/>
    <property type="match status" value="1"/>
</dbReference>
<dbReference type="Gene3D" id="1.25.10.10">
    <property type="entry name" value="Leucine-rich Repeat Variant"/>
    <property type="match status" value="5"/>
</dbReference>
<evidence type="ECO:0000256" key="11">
    <source>
        <dbReference type="ARBA" id="ARBA00023306"/>
    </source>
</evidence>
<feature type="repeat" description="HEAT" evidence="14">
    <location>
        <begin position="440"/>
        <end position="478"/>
    </location>
</feature>
<evidence type="ECO:0000256" key="15">
    <source>
        <dbReference type="SAM" id="MobiDB-lite"/>
    </source>
</evidence>
<evidence type="ECO:0000256" key="7">
    <source>
        <dbReference type="ARBA" id="ARBA00022737"/>
    </source>
</evidence>
<feature type="compositionally biased region" description="Gly residues" evidence="15">
    <location>
        <begin position="502"/>
        <end position="513"/>
    </location>
</feature>
<feature type="domain" description="TOG" evidence="16">
    <location>
        <begin position="269"/>
        <end position="506"/>
    </location>
</feature>
<evidence type="ECO:0000256" key="4">
    <source>
        <dbReference type="ARBA" id="ARBA00022454"/>
    </source>
</evidence>
<dbReference type="GO" id="GO:0007051">
    <property type="term" value="P:spindle organization"/>
    <property type="evidence" value="ECO:0007669"/>
    <property type="project" value="InterPro"/>
</dbReference>
<dbReference type="PROSITE" id="PS50077">
    <property type="entry name" value="HEAT_REPEAT"/>
    <property type="match status" value="1"/>
</dbReference>
<dbReference type="InterPro" id="IPR034085">
    <property type="entry name" value="TOG"/>
</dbReference>
<dbReference type="GO" id="GO:0030951">
    <property type="term" value="P:establishment or maintenance of microtubule cytoskeleton polarity"/>
    <property type="evidence" value="ECO:0007669"/>
    <property type="project" value="InterPro"/>
</dbReference>
<evidence type="ECO:0000259" key="16">
    <source>
        <dbReference type="SMART" id="SM01349"/>
    </source>
</evidence>
<dbReference type="InterPro" id="IPR011989">
    <property type="entry name" value="ARM-like"/>
</dbReference>
<dbReference type="FunFam" id="1.25.10.10:FF:000019">
    <property type="entry name" value="Cytoskeleton-associated protein 5"/>
    <property type="match status" value="1"/>
</dbReference>